<evidence type="ECO:0000259" key="3">
    <source>
        <dbReference type="Pfam" id="PF17996"/>
    </source>
</evidence>
<dbReference type="PANTHER" id="PTHR37834">
    <property type="entry name" value="GDSL-LIKE LIPASE/ACYLHYDROLASE DOMAIN PROTEIN (AFU_ORTHOLOGUE AFUA_2G00620)"/>
    <property type="match status" value="1"/>
</dbReference>
<dbReference type="InterPro" id="IPR013830">
    <property type="entry name" value="SGNH_hydro"/>
</dbReference>
<dbReference type="AlphaFoldDB" id="A0A174IYD9"/>
<dbReference type="Gene3D" id="2.60.120.260">
    <property type="entry name" value="Galactose-binding domain-like"/>
    <property type="match status" value="1"/>
</dbReference>
<evidence type="ECO:0000259" key="2">
    <source>
        <dbReference type="Pfam" id="PF13472"/>
    </source>
</evidence>
<dbReference type="Pfam" id="PF17996">
    <property type="entry name" value="CE2_N"/>
    <property type="match status" value="1"/>
</dbReference>
<name>A0A174IYD9_BACUN</name>
<dbReference type="InterPro" id="IPR037461">
    <property type="entry name" value="CtCE2-like_dom"/>
</dbReference>
<dbReference type="Pfam" id="PF13472">
    <property type="entry name" value="Lipase_GDSL_2"/>
    <property type="match status" value="1"/>
</dbReference>
<dbReference type="GO" id="GO:0008810">
    <property type="term" value="F:cellulase activity"/>
    <property type="evidence" value="ECO:0007669"/>
    <property type="project" value="UniProtKB-EC"/>
</dbReference>
<evidence type="ECO:0000313" key="5">
    <source>
        <dbReference type="Proteomes" id="UP000095419"/>
    </source>
</evidence>
<dbReference type="SUPFAM" id="SSF52266">
    <property type="entry name" value="SGNH hydrolase"/>
    <property type="match status" value="1"/>
</dbReference>
<dbReference type="EMBL" id="CYZF01000007">
    <property type="protein sequence ID" value="CUO91066.1"/>
    <property type="molecule type" value="Genomic_DNA"/>
</dbReference>
<accession>A0A174IYD9</accession>
<feature type="chain" id="PRO_5008024690" evidence="1">
    <location>
        <begin position="22"/>
        <end position="366"/>
    </location>
</feature>
<dbReference type="EC" id="3.2.1.4" evidence="4"/>
<dbReference type="RefSeq" id="WP_057088888.1">
    <property type="nucleotide sequence ID" value="NZ_CAXKYG010000021.1"/>
</dbReference>
<dbReference type="PANTHER" id="PTHR37834:SF2">
    <property type="entry name" value="ESTERASE, SGNH HYDROLASE-TYPE"/>
    <property type="match status" value="1"/>
</dbReference>
<reference evidence="4 5" key="1">
    <citation type="submission" date="2015-09" db="EMBL/GenBank/DDBJ databases">
        <authorList>
            <consortium name="Pathogen Informatics"/>
        </authorList>
    </citation>
    <scope>NUCLEOTIDE SEQUENCE [LARGE SCALE GENOMIC DNA]</scope>
    <source>
        <strain evidence="4 5">2789STDY5608791</strain>
    </source>
</reference>
<keyword evidence="4" id="KW-0378">Hydrolase</keyword>
<feature type="domain" description="Carbohydrate esterase 2 N-terminal" evidence="3">
    <location>
        <begin position="37"/>
        <end position="140"/>
    </location>
</feature>
<sequence length="366" mass="41009">MKKLSIFVLGALLCGAQGVNAKGTDKEVRGDDAAVRYTGRTQVDNDGSVTFDWVGTYLETRLTGGRLAVRLSETGTSYYNVFVDGKLHNVVKACGKDTVIDFVSGVSRNAHALRIQKRTEGEFGKTTIHRFLLPQSGALQQANIERSRHIEFIGNSLTCGYGTEGKDRNEPFKLETENCNLSFSTIVSRYFDADYTLVAHSGRGAVRNYGDTVRVSAVTMREKMLQTFDEGSKEQWDFKAYTPDLVVINLGTNDFSVEPKPFKSEFVASYTKILKQLRQHYGDVPILCIYCCTIPAPVYDYYETALVEMNDKNIHLLQMKKDLFNTEADYGAVWHPNYNGQRKMAMEIIPMVSTITGWELSGKAVE</sequence>
<dbReference type="Proteomes" id="UP000095419">
    <property type="component" value="Unassembled WGS sequence"/>
</dbReference>
<keyword evidence="4" id="KW-0326">Glycosidase</keyword>
<proteinExistence type="predicted"/>
<feature type="signal peptide" evidence="1">
    <location>
        <begin position="1"/>
        <end position="21"/>
    </location>
</feature>
<evidence type="ECO:0000256" key="1">
    <source>
        <dbReference type="SAM" id="SignalP"/>
    </source>
</evidence>
<keyword evidence="1" id="KW-0732">Signal</keyword>
<dbReference type="CDD" id="cd01831">
    <property type="entry name" value="Endoglucanase_E_like"/>
    <property type="match status" value="1"/>
</dbReference>
<dbReference type="GO" id="GO:0052689">
    <property type="term" value="F:carboxylic ester hydrolase activity"/>
    <property type="evidence" value="ECO:0007669"/>
    <property type="project" value="InterPro"/>
</dbReference>
<dbReference type="Gene3D" id="3.40.50.1110">
    <property type="entry name" value="SGNH hydrolase"/>
    <property type="match status" value="1"/>
</dbReference>
<protein>
    <submittedName>
        <fullName evidence="4">Endoglucanase E</fullName>
        <ecNumber evidence="4">3.2.1.4</ecNumber>
    </submittedName>
</protein>
<organism evidence="4 5">
    <name type="scientific">Bacteroides uniformis</name>
    <dbReference type="NCBI Taxonomy" id="820"/>
    <lineage>
        <taxon>Bacteria</taxon>
        <taxon>Pseudomonadati</taxon>
        <taxon>Bacteroidota</taxon>
        <taxon>Bacteroidia</taxon>
        <taxon>Bacteroidales</taxon>
        <taxon>Bacteroidaceae</taxon>
        <taxon>Bacteroides</taxon>
    </lineage>
</organism>
<dbReference type="InterPro" id="IPR052762">
    <property type="entry name" value="PCW_deacetylase/CE"/>
</dbReference>
<feature type="domain" description="SGNH hydrolase-type esterase" evidence="2">
    <location>
        <begin position="152"/>
        <end position="342"/>
    </location>
</feature>
<evidence type="ECO:0000313" key="4">
    <source>
        <dbReference type="EMBL" id="CUO91066.1"/>
    </source>
</evidence>
<dbReference type="InterPro" id="IPR036514">
    <property type="entry name" value="SGNH_hydro_sf"/>
</dbReference>
<dbReference type="InterPro" id="IPR040794">
    <property type="entry name" value="CE2_N"/>
</dbReference>
<gene>
    <name evidence="4" type="primary">celE</name>
    <name evidence="4" type="ORF">ERS417307_02719</name>
</gene>